<reference evidence="1" key="1">
    <citation type="submission" date="2020-10" db="EMBL/GenBank/DDBJ databases">
        <authorList>
            <person name="Gilroy R."/>
        </authorList>
    </citation>
    <scope>NUCLEOTIDE SEQUENCE</scope>
    <source>
        <strain evidence="1">11167</strain>
    </source>
</reference>
<accession>A0A9D9E8V1</accession>
<reference evidence="1" key="2">
    <citation type="journal article" date="2021" name="PeerJ">
        <title>Extensive microbial diversity within the chicken gut microbiome revealed by metagenomics and culture.</title>
        <authorList>
            <person name="Gilroy R."/>
            <person name="Ravi A."/>
            <person name="Getino M."/>
            <person name="Pursley I."/>
            <person name="Horton D.L."/>
            <person name="Alikhan N.F."/>
            <person name="Baker D."/>
            <person name="Gharbi K."/>
            <person name="Hall N."/>
            <person name="Watson M."/>
            <person name="Adriaenssens E.M."/>
            <person name="Foster-Nyarko E."/>
            <person name="Jarju S."/>
            <person name="Secka A."/>
            <person name="Antonio M."/>
            <person name="Oren A."/>
            <person name="Chaudhuri R.R."/>
            <person name="La Ragione R."/>
            <person name="Hildebrand F."/>
            <person name="Pallen M.J."/>
        </authorList>
    </citation>
    <scope>NUCLEOTIDE SEQUENCE</scope>
    <source>
        <strain evidence="1">11167</strain>
    </source>
</reference>
<sequence>MKVLRLILLVVLCLVSCGSGYDLVIPVALRGDWENVEEGIHVAVMSDDIRISFYDERRTVSIADLVSSDPFSYDIVSTDRSFSIWHLYKSSQGFSFNLVDGELVMTYALEEGDGLSEVRLERQGG</sequence>
<organism evidence="1 2">
    <name type="scientific">Candidatus Aphodenecus pullistercoris</name>
    <dbReference type="NCBI Taxonomy" id="2840669"/>
    <lineage>
        <taxon>Bacteria</taxon>
        <taxon>Pseudomonadati</taxon>
        <taxon>Spirochaetota</taxon>
        <taxon>Spirochaetia</taxon>
        <taxon>Spirochaetales</taxon>
        <taxon>Candidatus Aphodenecus</taxon>
    </lineage>
</organism>
<dbReference type="AlphaFoldDB" id="A0A9D9E8V1"/>
<protein>
    <submittedName>
        <fullName evidence="1">Uncharacterized protein</fullName>
    </submittedName>
</protein>
<evidence type="ECO:0000313" key="2">
    <source>
        <dbReference type="Proteomes" id="UP000823633"/>
    </source>
</evidence>
<dbReference type="EMBL" id="JADIMU010000032">
    <property type="protein sequence ID" value="MBO8443143.1"/>
    <property type="molecule type" value="Genomic_DNA"/>
</dbReference>
<name>A0A9D9E8V1_9SPIR</name>
<comment type="caution">
    <text evidence="1">The sequence shown here is derived from an EMBL/GenBank/DDBJ whole genome shotgun (WGS) entry which is preliminary data.</text>
</comment>
<dbReference type="Proteomes" id="UP000823633">
    <property type="component" value="Unassembled WGS sequence"/>
</dbReference>
<evidence type="ECO:0000313" key="1">
    <source>
        <dbReference type="EMBL" id="MBO8443143.1"/>
    </source>
</evidence>
<proteinExistence type="predicted"/>
<gene>
    <name evidence="1" type="ORF">IAC42_05230</name>
</gene>